<dbReference type="RefSeq" id="WP_184017532.1">
    <property type="nucleotide sequence ID" value="NZ_JACIJC010000003.1"/>
</dbReference>
<reference evidence="4 5" key="1">
    <citation type="submission" date="2020-08" db="EMBL/GenBank/DDBJ databases">
        <title>Genomic Encyclopedia of Type Strains, Phase IV (KMG-IV): sequencing the most valuable type-strain genomes for metagenomic binning, comparative biology and taxonomic classification.</title>
        <authorList>
            <person name="Goeker M."/>
        </authorList>
    </citation>
    <scope>NUCLEOTIDE SEQUENCE [LARGE SCALE GENOMIC DNA]</scope>
    <source>
        <strain evidence="4 5">DSM 25079</strain>
    </source>
</reference>
<feature type="domain" description="Glycosyltransferase subfamily 4-like N-terminal" evidence="3">
    <location>
        <begin position="35"/>
        <end position="198"/>
    </location>
</feature>
<keyword evidence="2 4" id="KW-0808">Transferase</keyword>
<dbReference type="Pfam" id="PF13692">
    <property type="entry name" value="Glyco_trans_1_4"/>
    <property type="match status" value="1"/>
</dbReference>
<evidence type="ECO:0000256" key="1">
    <source>
        <dbReference type="ARBA" id="ARBA00022676"/>
    </source>
</evidence>
<keyword evidence="5" id="KW-1185">Reference proteome</keyword>
<protein>
    <submittedName>
        <fullName evidence="4">Glycosyltransferase involved in cell wall biosynthesis</fullName>
    </submittedName>
</protein>
<evidence type="ECO:0000259" key="3">
    <source>
        <dbReference type="Pfam" id="PF13439"/>
    </source>
</evidence>
<evidence type="ECO:0000256" key="2">
    <source>
        <dbReference type="ARBA" id="ARBA00022679"/>
    </source>
</evidence>
<dbReference type="Pfam" id="PF13439">
    <property type="entry name" value="Glyco_transf_4"/>
    <property type="match status" value="1"/>
</dbReference>
<dbReference type="EMBL" id="JACIJC010000003">
    <property type="protein sequence ID" value="MBB5685753.1"/>
    <property type="molecule type" value="Genomic_DNA"/>
</dbReference>
<gene>
    <name evidence="4" type="ORF">FHS49_001769</name>
</gene>
<dbReference type="AlphaFoldDB" id="A0A7W9AHN5"/>
<dbReference type="SUPFAM" id="SSF53756">
    <property type="entry name" value="UDP-Glycosyltransferase/glycogen phosphorylase"/>
    <property type="match status" value="1"/>
</dbReference>
<dbReference type="PANTHER" id="PTHR12526">
    <property type="entry name" value="GLYCOSYLTRANSFERASE"/>
    <property type="match status" value="1"/>
</dbReference>
<dbReference type="PANTHER" id="PTHR12526:SF510">
    <property type="entry name" value="D-INOSITOL 3-PHOSPHATE GLYCOSYLTRANSFERASE"/>
    <property type="match status" value="1"/>
</dbReference>
<accession>A0A7W9AHN5</accession>
<dbReference type="GO" id="GO:0016757">
    <property type="term" value="F:glycosyltransferase activity"/>
    <property type="evidence" value="ECO:0007669"/>
    <property type="project" value="UniProtKB-KW"/>
</dbReference>
<keyword evidence="1" id="KW-0328">Glycosyltransferase</keyword>
<evidence type="ECO:0000313" key="4">
    <source>
        <dbReference type="EMBL" id="MBB5685753.1"/>
    </source>
</evidence>
<dbReference type="InterPro" id="IPR028098">
    <property type="entry name" value="Glyco_trans_4-like_N"/>
</dbReference>
<dbReference type="Proteomes" id="UP000549617">
    <property type="component" value="Unassembled WGS sequence"/>
</dbReference>
<name>A0A7W9AHN5_9SPHN</name>
<organism evidence="4 5">
    <name type="scientific">Sphingobium boeckii</name>
    <dbReference type="NCBI Taxonomy" id="1082345"/>
    <lineage>
        <taxon>Bacteria</taxon>
        <taxon>Pseudomonadati</taxon>
        <taxon>Pseudomonadota</taxon>
        <taxon>Alphaproteobacteria</taxon>
        <taxon>Sphingomonadales</taxon>
        <taxon>Sphingomonadaceae</taxon>
        <taxon>Sphingobium</taxon>
    </lineage>
</organism>
<dbReference type="Gene3D" id="3.40.50.2000">
    <property type="entry name" value="Glycogen Phosphorylase B"/>
    <property type="match status" value="2"/>
</dbReference>
<sequence length="400" mass="43119">MPLAPVEVTHAAGPAPGPSVLLVDPVLFTAPYDAALSRGLKANGVAVHWATRALRPQEEPDLEAGQVSPVFYRMSDGPRRGGNGALRKMLKGFEHMMGLGTVQKLARNRVADLVHFQWSVLPSIDLRAIARIRAERPVVLTVHDLVPFNGKDVNQLQRRGFDAVLRAVDHIIVHTDGARTTLAGRGVDHGAISVIPHGLLPLKSAGSAAERTDRRWRVILFGRLQAYKGLDVLVEAAGRLDPQLRAGLHIIIAGEAMIPLDEIRRRITALGLQNTITLDDRRFSESAMATLLGSADAFVFPYSAIEASGVLHLVAGLEKWIIASDLGVFRDMIGHDGRCGALTSPGDAAALAQALAQSIGRIPAGRLDDGVPGWDEIGRRTRVVYEKVLTPRAVQHRVAA</sequence>
<evidence type="ECO:0000313" key="5">
    <source>
        <dbReference type="Proteomes" id="UP000549617"/>
    </source>
</evidence>
<proteinExistence type="predicted"/>
<comment type="caution">
    <text evidence="4">The sequence shown here is derived from an EMBL/GenBank/DDBJ whole genome shotgun (WGS) entry which is preliminary data.</text>
</comment>